<keyword evidence="10" id="KW-1185">Reference proteome</keyword>
<dbReference type="EMBL" id="QXFX01000840">
    <property type="protein sequence ID" value="KAE9102860.1"/>
    <property type="molecule type" value="Genomic_DNA"/>
</dbReference>
<dbReference type="PANTHER" id="PTHR33714">
    <property type="entry name" value="COUNTING FACTOR-ASSOCIATED PROTEIN A-RELATED"/>
    <property type="match status" value="1"/>
</dbReference>
<dbReference type="Proteomes" id="UP000488956">
    <property type="component" value="Unassembled WGS sequence"/>
</dbReference>
<evidence type="ECO:0000313" key="8">
    <source>
        <dbReference type="EMBL" id="KAE9308616.1"/>
    </source>
</evidence>
<dbReference type="EMBL" id="QXGA01002718">
    <property type="protein sequence ID" value="KAE9093087.1"/>
    <property type="molecule type" value="Genomic_DNA"/>
</dbReference>
<dbReference type="Proteomes" id="UP000440732">
    <property type="component" value="Unassembled WGS sequence"/>
</dbReference>
<dbReference type="AlphaFoldDB" id="A0A6A3JYN2"/>
<dbReference type="Proteomes" id="UP000460718">
    <property type="component" value="Unassembled WGS sequence"/>
</dbReference>
<protein>
    <submittedName>
        <fullName evidence="2">Uncharacterized protein</fullName>
    </submittedName>
</protein>
<evidence type="ECO:0000313" key="3">
    <source>
        <dbReference type="EMBL" id="KAE9093087.1"/>
    </source>
</evidence>
<dbReference type="EMBL" id="QXFW01000908">
    <property type="protein sequence ID" value="KAE9000390.1"/>
    <property type="molecule type" value="Genomic_DNA"/>
</dbReference>
<dbReference type="Proteomes" id="UP000433483">
    <property type="component" value="Unassembled WGS sequence"/>
</dbReference>
<dbReference type="Proteomes" id="UP000440367">
    <property type="component" value="Unassembled WGS sequence"/>
</dbReference>
<evidence type="ECO:0000313" key="4">
    <source>
        <dbReference type="EMBL" id="KAE9099126.1"/>
    </source>
</evidence>
<evidence type="ECO:0000313" key="14">
    <source>
        <dbReference type="Proteomes" id="UP000441208"/>
    </source>
</evidence>
<dbReference type="Proteomes" id="UP000441208">
    <property type="component" value="Unassembled WGS sequence"/>
</dbReference>
<evidence type="ECO:0000313" key="9">
    <source>
        <dbReference type="Proteomes" id="UP000429523"/>
    </source>
</evidence>
<gene>
    <name evidence="8" type="ORF">PF001_g11080</name>
    <name evidence="7" type="ORF">PF002_g16589</name>
    <name evidence="6" type="ORF">PF005_g13924</name>
    <name evidence="3" type="ORF">PF006_g24528</name>
    <name evidence="4" type="ORF">PF007_g16001</name>
    <name evidence="1" type="ORF">PF009_g16961</name>
    <name evidence="5" type="ORF">PF010_g13964</name>
    <name evidence="2" type="ORF">PF011_g14202</name>
</gene>
<name>A0A6A3JYN2_9STRA</name>
<sequence>MSAVAVFEDSSCSETPVGIKITRDFVCGAGRVPAKTMCGSDGGVLYSISSCTNDYSLLASTVFGNNTPYIIVEEYLEWYCNLAQTVTIYIADGACHPNTDDNTSFKATLATEGGAMITTYNGTYCENVQDNIDVSKNMLASYTCVSGRYCSSDIGYGCGKRFSVGGFGGPPAMGRITSYAVYDTDSCSQPAQTVTMTRELSCTPQVSHWDPVCEDSGAVHYVKDCTRYYKGGWDDYGLINDAFGSNTSYLIVEEYDSWCNSERLINATAYVLDEGCHSNVAATMSTKFSFGLSLILTTYEGPDCDAAVNTTEITHMMLNHDMCVDNVRRFNLRGPSVGMTAVAVFEDSSCSETPVGVKITRDFMCGASQVSAKTVCGSDGGALYSISSCTNDYSLLASTVFGNNTPYIIVEEYLEMDCSQAQTVTVYIADGACHSNTDDATSFKATFTTEGTATITTYNDTYCNIVQDNIDVSKNIFTSYACVAGDYCISDIGYGCGKRFSVGGFGGPPAMGRMTSYAVYDTDSCSQPARTVTMTRELSCTPQVNHWDPVCEDSGMVHYVKDCTHYYKGGWDAYGLFDRAFGSNESYLLVEEYEMYSWCNSDSVSNTTAYVLDEGCHSNVAGTSSNKFSFGHSHILTTYKDPDCVTAVNVTEITHMMLNHDMCVESARRFYLRGPSSGMTAVAVFENSSCSEMPVGIKITRDVVCGASQVSAKTVCGSDGGALYSISSCTNDYYLLASTVFGNNTPYIIVEEYLEWYCNLAQTVTIYIADGACHSNTDNATSFKATFTTEGIATITTYNDTYCGFVQDNIDVSKNMLTSYTCVRDEYCSSDYGCGKRFSVGGLGGARGPSLMKAAVLYDTKDCGSVPVELTAHPVRRSCLSSTTSTCQKVDWSYTLYQASDCVDDVAEFAASKFGSAPYLIVENYAADTNCQTQKSTVVYKADGKCHPRASDGTYFKITPSFGTSLTIATYPTSSCSDFDVEYVTVGTKFVNTGRCFDGNQRFYANMSALFAPSPPPMVDVESLTREQIMFPEWLWEPTPRRVFQSD</sequence>
<dbReference type="EMBL" id="QXFZ01001009">
    <property type="protein sequence ID" value="KAE9099126.1"/>
    <property type="molecule type" value="Genomic_DNA"/>
</dbReference>
<organism evidence="2 15">
    <name type="scientific">Phytophthora fragariae</name>
    <dbReference type="NCBI Taxonomy" id="53985"/>
    <lineage>
        <taxon>Eukaryota</taxon>
        <taxon>Sar</taxon>
        <taxon>Stramenopiles</taxon>
        <taxon>Oomycota</taxon>
        <taxon>Peronosporomycetes</taxon>
        <taxon>Peronosporales</taxon>
        <taxon>Peronosporaceae</taxon>
        <taxon>Phytophthora</taxon>
    </lineage>
</organism>
<evidence type="ECO:0000313" key="5">
    <source>
        <dbReference type="EMBL" id="KAE9102860.1"/>
    </source>
</evidence>
<evidence type="ECO:0000313" key="12">
    <source>
        <dbReference type="Proteomes" id="UP000440367"/>
    </source>
</evidence>
<dbReference type="Proteomes" id="UP000429523">
    <property type="component" value="Unassembled WGS sequence"/>
</dbReference>
<evidence type="ECO:0000313" key="1">
    <source>
        <dbReference type="EMBL" id="KAE8933024.1"/>
    </source>
</evidence>
<evidence type="ECO:0000313" key="15">
    <source>
        <dbReference type="Proteomes" id="UP000460718"/>
    </source>
</evidence>
<evidence type="ECO:0000313" key="13">
    <source>
        <dbReference type="Proteomes" id="UP000440732"/>
    </source>
</evidence>
<evidence type="ECO:0000313" key="7">
    <source>
        <dbReference type="EMBL" id="KAE9218145.1"/>
    </source>
</evidence>
<dbReference type="EMBL" id="QXGF01001056">
    <property type="protein sequence ID" value="KAE8933024.1"/>
    <property type="molecule type" value="Genomic_DNA"/>
</dbReference>
<dbReference type="OrthoDB" id="128049at2759"/>
<dbReference type="PANTHER" id="PTHR33714:SF3">
    <property type="entry name" value="COUNTING FACTOR-ASSOCIATED PROTEIN A-RELATED"/>
    <property type="match status" value="1"/>
</dbReference>
<proteinExistence type="predicted"/>
<evidence type="ECO:0000313" key="16">
    <source>
        <dbReference type="Proteomes" id="UP000488956"/>
    </source>
</evidence>
<reference evidence="15 16" key="1">
    <citation type="submission" date="2018-09" db="EMBL/GenBank/DDBJ databases">
        <title>Genomic investigation of the strawberry pathogen Phytophthora fragariae indicates pathogenicity is determined by transcriptional variation in three key races.</title>
        <authorList>
            <person name="Adams T.M."/>
            <person name="Armitage A.D."/>
            <person name="Sobczyk M.K."/>
            <person name="Bates H.J."/>
            <person name="Dunwell J.M."/>
            <person name="Nellist C.F."/>
            <person name="Harrison R.J."/>
        </authorList>
    </citation>
    <scope>NUCLEOTIDE SEQUENCE [LARGE SCALE GENOMIC DNA]</scope>
    <source>
        <strain evidence="8 11">A4</strain>
        <strain evidence="7 12">BC-1</strain>
        <strain evidence="6 10">NOV-27</strain>
        <strain evidence="3 13">NOV-5</strain>
        <strain evidence="4 14">NOV-71</strain>
        <strain evidence="1 9">NOV-9</strain>
        <strain evidence="5 16">ONT-3</strain>
        <strain evidence="2 15">SCRP245</strain>
    </source>
</reference>
<dbReference type="EMBL" id="QXGB01000796">
    <property type="protein sequence ID" value="KAE9204099.1"/>
    <property type="molecule type" value="Genomic_DNA"/>
</dbReference>
<dbReference type="Proteomes" id="UP000437068">
    <property type="component" value="Unassembled WGS sequence"/>
</dbReference>
<comment type="caution">
    <text evidence="2">The sequence shown here is derived from an EMBL/GenBank/DDBJ whole genome shotgun (WGS) entry which is preliminary data.</text>
</comment>
<evidence type="ECO:0000313" key="10">
    <source>
        <dbReference type="Proteomes" id="UP000433483"/>
    </source>
</evidence>
<accession>A0A6A3JYN2</accession>
<dbReference type="EMBL" id="QXGE01000574">
    <property type="protein sequence ID" value="KAE9308616.1"/>
    <property type="molecule type" value="Genomic_DNA"/>
</dbReference>
<evidence type="ECO:0000313" key="11">
    <source>
        <dbReference type="Proteomes" id="UP000437068"/>
    </source>
</evidence>
<evidence type="ECO:0000313" key="2">
    <source>
        <dbReference type="EMBL" id="KAE9000390.1"/>
    </source>
</evidence>
<dbReference type="EMBL" id="QXGD01000988">
    <property type="protein sequence ID" value="KAE9218145.1"/>
    <property type="molecule type" value="Genomic_DNA"/>
</dbReference>
<evidence type="ECO:0000313" key="6">
    <source>
        <dbReference type="EMBL" id="KAE9204099.1"/>
    </source>
</evidence>